<gene>
    <name evidence="1" type="ORF">FHS82_001640</name>
</gene>
<evidence type="ECO:0000313" key="2">
    <source>
        <dbReference type="Proteomes" id="UP001429580"/>
    </source>
</evidence>
<protein>
    <recommendedName>
        <fullName evidence="3">DUF3572 domain-containing protein</fullName>
    </recommendedName>
</protein>
<dbReference type="Proteomes" id="UP001429580">
    <property type="component" value="Unassembled WGS sequence"/>
</dbReference>
<accession>A0ABX0V115</accession>
<keyword evidence="2" id="KW-1185">Reference proteome</keyword>
<dbReference type="Pfam" id="PF12096">
    <property type="entry name" value="DUF3572"/>
    <property type="match status" value="1"/>
</dbReference>
<comment type="caution">
    <text evidence="1">The sequence shown here is derived from an EMBL/GenBank/DDBJ whole genome shotgun (WGS) entry which is preliminary data.</text>
</comment>
<dbReference type="EMBL" id="JAASQI010000003">
    <property type="protein sequence ID" value="NIJ57804.1"/>
    <property type="molecule type" value="Genomic_DNA"/>
</dbReference>
<dbReference type="RefSeq" id="WP_166950749.1">
    <property type="nucleotide sequence ID" value="NZ_JAASQI010000003.1"/>
</dbReference>
<proteinExistence type="predicted"/>
<evidence type="ECO:0008006" key="3">
    <source>
        <dbReference type="Google" id="ProtNLM"/>
    </source>
</evidence>
<evidence type="ECO:0000313" key="1">
    <source>
        <dbReference type="EMBL" id="NIJ57804.1"/>
    </source>
</evidence>
<organism evidence="1 2">
    <name type="scientific">Pseudochelatococcus lubricantis</name>
    <dbReference type="NCBI Taxonomy" id="1538102"/>
    <lineage>
        <taxon>Bacteria</taxon>
        <taxon>Pseudomonadati</taxon>
        <taxon>Pseudomonadota</taxon>
        <taxon>Alphaproteobacteria</taxon>
        <taxon>Hyphomicrobiales</taxon>
        <taxon>Chelatococcaceae</taxon>
        <taxon>Pseudochelatococcus</taxon>
    </lineage>
</organism>
<reference evidence="1 2" key="1">
    <citation type="submission" date="2020-03" db="EMBL/GenBank/DDBJ databases">
        <title>Genomic Encyclopedia of Type Strains, Phase IV (KMG-IV): sequencing the most valuable type-strain genomes for metagenomic binning, comparative biology and taxonomic classification.</title>
        <authorList>
            <person name="Goeker M."/>
        </authorList>
    </citation>
    <scope>NUCLEOTIDE SEQUENCE [LARGE SCALE GENOMIC DNA]</scope>
    <source>
        <strain evidence="1 2">DSM 103870</strain>
    </source>
</reference>
<dbReference type="InterPro" id="IPR021955">
    <property type="entry name" value="DUF3572"/>
</dbReference>
<sequence>MSRSISARSGAGAQQDPEALAISALAFLAGEPERLGRFLAITGLGPETIRGAASNPGFLTAVLDYLANDETLLVAFAANVGIAPEAVAQAQARLAGPSAGSL</sequence>
<name>A0ABX0V115_9HYPH</name>